<dbReference type="InterPro" id="IPR038296">
    <property type="entry name" value="ParD_sf"/>
</dbReference>
<name>A0A2N5CXU1_9CAUL</name>
<keyword evidence="2" id="KW-1185">Reference proteome</keyword>
<evidence type="ECO:0000313" key="2">
    <source>
        <dbReference type="Proteomes" id="UP000234479"/>
    </source>
</evidence>
<protein>
    <submittedName>
        <fullName evidence="1">Type II toxin-antitoxin system ParD family antitoxin</fullName>
    </submittedName>
</protein>
<reference evidence="1 2" key="1">
    <citation type="submission" date="2017-12" db="EMBL/GenBank/DDBJ databases">
        <title>The genome sequence of Caulobacter sp. 410.</title>
        <authorList>
            <person name="Gao J."/>
            <person name="Mao X."/>
            <person name="Sun J."/>
        </authorList>
    </citation>
    <scope>NUCLEOTIDE SEQUENCE [LARGE SCALE GENOMIC DNA]</scope>
    <source>
        <strain evidence="1 2">410</strain>
    </source>
</reference>
<organism evidence="1 2">
    <name type="scientific">Caulobacter zeae</name>
    <dbReference type="NCBI Taxonomy" id="2055137"/>
    <lineage>
        <taxon>Bacteria</taxon>
        <taxon>Pseudomonadati</taxon>
        <taxon>Pseudomonadota</taxon>
        <taxon>Alphaproteobacteria</taxon>
        <taxon>Caulobacterales</taxon>
        <taxon>Caulobacteraceae</taxon>
        <taxon>Caulobacter</taxon>
    </lineage>
</organism>
<dbReference type="SUPFAM" id="SSF47598">
    <property type="entry name" value="Ribbon-helix-helix"/>
    <property type="match status" value="1"/>
</dbReference>
<proteinExistence type="predicted"/>
<dbReference type="GO" id="GO:0006355">
    <property type="term" value="P:regulation of DNA-templated transcription"/>
    <property type="evidence" value="ECO:0007669"/>
    <property type="project" value="InterPro"/>
</dbReference>
<evidence type="ECO:0000313" key="1">
    <source>
        <dbReference type="EMBL" id="PLR18627.1"/>
    </source>
</evidence>
<gene>
    <name evidence="1" type="ORF">SGCZBJ_23510</name>
</gene>
<dbReference type="InterPro" id="IPR010985">
    <property type="entry name" value="Ribbon_hlx_hlx"/>
</dbReference>
<dbReference type="RefSeq" id="WP_101720347.1">
    <property type="nucleotide sequence ID" value="NZ_PJRS01000049.1"/>
</dbReference>
<dbReference type="OrthoDB" id="9811310at2"/>
<dbReference type="Proteomes" id="UP000234479">
    <property type="component" value="Unassembled WGS sequence"/>
</dbReference>
<dbReference type="Gene3D" id="6.10.10.120">
    <property type="entry name" value="Antitoxin ParD1-like"/>
    <property type="match status" value="1"/>
</dbReference>
<accession>A0A2N5CXU1</accession>
<sequence>MSTLNIALPETLQAFVEEQAAAHGYDGEADYVRDLIRQEQDREALNALLRKGEMSPPGRVADGAYFDDLRARILKQG</sequence>
<dbReference type="AlphaFoldDB" id="A0A2N5CXU1"/>
<comment type="caution">
    <text evidence="1">The sequence shown here is derived from an EMBL/GenBank/DDBJ whole genome shotgun (WGS) entry which is preliminary data.</text>
</comment>
<dbReference type="EMBL" id="PJRS01000049">
    <property type="protein sequence ID" value="PLR18627.1"/>
    <property type="molecule type" value="Genomic_DNA"/>
</dbReference>